<keyword evidence="10" id="KW-1185">Reference proteome</keyword>
<feature type="region of interest" description="Disordered" evidence="7">
    <location>
        <begin position="57"/>
        <end position="115"/>
    </location>
</feature>
<dbReference type="InterPro" id="IPR007219">
    <property type="entry name" value="XnlR_reg_dom"/>
</dbReference>
<dbReference type="InterPro" id="IPR036864">
    <property type="entry name" value="Zn2-C6_fun-type_DNA-bd_sf"/>
</dbReference>
<organism evidence="9 10">
    <name type="scientific">Apiotrichum porosum</name>
    <dbReference type="NCBI Taxonomy" id="105984"/>
    <lineage>
        <taxon>Eukaryota</taxon>
        <taxon>Fungi</taxon>
        <taxon>Dikarya</taxon>
        <taxon>Basidiomycota</taxon>
        <taxon>Agaricomycotina</taxon>
        <taxon>Tremellomycetes</taxon>
        <taxon>Trichosporonales</taxon>
        <taxon>Trichosporonaceae</taxon>
        <taxon>Apiotrichum</taxon>
    </lineage>
</organism>
<dbReference type="SMART" id="SM00906">
    <property type="entry name" value="Fungal_trans"/>
    <property type="match status" value="1"/>
</dbReference>
<evidence type="ECO:0000313" key="10">
    <source>
        <dbReference type="Proteomes" id="UP000279236"/>
    </source>
</evidence>
<evidence type="ECO:0000256" key="3">
    <source>
        <dbReference type="ARBA" id="ARBA00023015"/>
    </source>
</evidence>
<keyword evidence="3" id="KW-0805">Transcription regulation</keyword>
<dbReference type="OrthoDB" id="2528779at2759"/>
<evidence type="ECO:0000256" key="6">
    <source>
        <dbReference type="ARBA" id="ARBA00023242"/>
    </source>
</evidence>
<keyword evidence="4" id="KW-0238">DNA-binding</keyword>
<dbReference type="EMBL" id="RSCE01000003">
    <property type="protein sequence ID" value="RSH85096.1"/>
    <property type="molecule type" value="Genomic_DNA"/>
</dbReference>
<dbReference type="GO" id="GO:0000981">
    <property type="term" value="F:DNA-binding transcription factor activity, RNA polymerase II-specific"/>
    <property type="evidence" value="ECO:0007669"/>
    <property type="project" value="InterPro"/>
</dbReference>
<dbReference type="SUPFAM" id="SSF57701">
    <property type="entry name" value="Zn2/Cys6 DNA-binding domain"/>
    <property type="match status" value="1"/>
</dbReference>
<dbReference type="GO" id="GO:0005634">
    <property type="term" value="C:nucleus"/>
    <property type="evidence" value="ECO:0007669"/>
    <property type="project" value="UniProtKB-SubCell"/>
</dbReference>
<dbReference type="AlphaFoldDB" id="A0A427Y1R3"/>
<dbReference type="Gene3D" id="4.10.240.10">
    <property type="entry name" value="Zn(2)-C6 fungal-type DNA-binding domain"/>
    <property type="match status" value="1"/>
</dbReference>
<protein>
    <recommendedName>
        <fullName evidence="8">Zn(2)-C6 fungal-type domain-containing protein</fullName>
    </recommendedName>
</protein>
<dbReference type="InterPro" id="IPR051089">
    <property type="entry name" value="prtT"/>
</dbReference>
<dbReference type="GO" id="GO:0008270">
    <property type="term" value="F:zinc ion binding"/>
    <property type="evidence" value="ECO:0007669"/>
    <property type="project" value="InterPro"/>
</dbReference>
<dbReference type="GO" id="GO:0006351">
    <property type="term" value="P:DNA-templated transcription"/>
    <property type="evidence" value="ECO:0007669"/>
    <property type="project" value="InterPro"/>
</dbReference>
<dbReference type="CDD" id="cd12148">
    <property type="entry name" value="fungal_TF_MHR"/>
    <property type="match status" value="1"/>
</dbReference>
<evidence type="ECO:0000256" key="1">
    <source>
        <dbReference type="ARBA" id="ARBA00004123"/>
    </source>
</evidence>
<dbReference type="Pfam" id="PF00172">
    <property type="entry name" value="Zn_clus"/>
    <property type="match status" value="1"/>
</dbReference>
<dbReference type="PANTHER" id="PTHR31845">
    <property type="entry name" value="FINGER DOMAIN PROTEIN, PUTATIVE-RELATED"/>
    <property type="match status" value="1"/>
</dbReference>
<dbReference type="RefSeq" id="XP_028478544.1">
    <property type="nucleotide sequence ID" value="XM_028622092.1"/>
</dbReference>
<dbReference type="PANTHER" id="PTHR31845:SF19">
    <property type="entry name" value="TRANSCRIPTION FACTOR DOMAIN-CONTAINING PROTEIN"/>
    <property type="match status" value="1"/>
</dbReference>
<evidence type="ECO:0000256" key="7">
    <source>
        <dbReference type="SAM" id="MobiDB-lite"/>
    </source>
</evidence>
<proteinExistence type="predicted"/>
<accession>A0A427Y1R3</accession>
<comment type="caution">
    <text evidence="9">The sequence shown here is derived from an EMBL/GenBank/DDBJ whole genome shotgun (WGS) entry which is preliminary data.</text>
</comment>
<dbReference type="SMART" id="SM00066">
    <property type="entry name" value="GAL4"/>
    <property type="match status" value="1"/>
</dbReference>
<dbReference type="GO" id="GO:0000976">
    <property type="term" value="F:transcription cis-regulatory region binding"/>
    <property type="evidence" value="ECO:0007669"/>
    <property type="project" value="TreeGrafter"/>
</dbReference>
<comment type="subcellular location">
    <subcellularLocation>
        <location evidence="1">Nucleus</location>
    </subcellularLocation>
</comment>
<evidence type="ECO:0000256" key="2">
    <source>
        <dbReference type="ARBA" id="ARBA00022723"/>
    </source>
</evidence>
<sequence length="649" mass="71684">MDRNPACILCRGVKVKCVNDNDLSQPCQRCRRLDVPCAYSKKRRRLKAGERAAESLIPATIHPSSSLTSDRERAGPTSSLPVSAIAAADTPGHLSHPHSHGQSPLGGVGPSVTESHLRRTLPRASAIPDDADSAKGTWHELEIATGVEASLSVSTGRQRRNLLDDPIVVGYLTEHEGARMVELYHQYLNPGIALLDPYLHSFTYLREHSALLLSAVLAVTAKFFHKELYPRLGSHSQRLISRAVEQGTCTTAIVQAILIMVYWKEPRDTSAWIKIGLAIRMGYQLGFHTGNIPDTPLDDELALREKLDRERTWFALVAFDKTYAGTFNLPNAIKDSEYGDMEQWINDHGHLDIDNDLRLCCSLETLVLFDGVRAWRAECRALSPRQALLQVEGLFDRTQQLYAKWCNRGPGLPRGLGERQKGIITFVLRHVLFQLRFGMLNFVPPEQVEMVLSECVDRAAAYIEILRIVTRNGTWSFQQDIASVKTAASVVSMQSLYYRVSSEQRPIVLGIIQEMHQLCVNVADNQANSPSAFVGRFLEKVLSNIEAGILQAEAEAAAEQARVQAQAAAQTQTEVSMATLLATKRSRSPTPEVPVAASESSGPVDHLVFGDLTEFLGMTGMSLGDTGSTDEQYWSSLMATLPLSINDFV</sequence>
<dbReference type="Proteomes" id="UP000279236">
    <property type="component" value="Unassembled WGS sequence"/>
</dbReference>
<keyword evidence="6" id="KW-0539">Nucleus</keyword>
<dbReference type="InterPro" id="IPR001138">
    <property type="entry name" value="Zn2Cys6_DnaBD"/>
</dbReference>
<evidence type="ECO:0000256" key="5">
    <source>
        <dbReference type="ARBA" id="ARBA00023163"/>
    </source>
</evidence>
<evidence type="ECO:0000259" key="8">
    <source>
        <dbReference type="PROSITE" id="PS50048"/>
    </source>
</evidence>
<keyword evidence="2" id="KW-0479">Metal-binding</keyword>
<dbReference type="CDD" id="cd00067">
    <property type="entry name" value="GAL4"/>
    <property type="match status" value="1"/>
</dbReference>
<reference evidence="9 10" key="1">
    <citation type="submission" date="2018-11" db="EMBL/GenBank/DDBJ databases">
        <title>Genome sequence of Apiotrichum porosum DSM 27194.</title>
        <authorList>
            <person name="Aliyu H."/>
            <person name="Gorte O."/>
            <person name="Ochsenreither K."/>
        </authorList>
    </citation>
    <scope>NUCLEOTIDE SEQUENCE [LARGE SCALE GENOMIC DNA]</scope>
    <source>
        <strain evidence="9 10">DSM 27194</strain>
    </source>
</reference>
<name>A0A427Y1R3_9TREE</name>
<dbReference type="PROSITE" id="PS50048">
    <property type="entry name" value="ZN2_CY6_FUNGAL_2"/>
    <property type="match status" value="1"/>
</dbReference>
<dbReference type="Pfam" id="PF04082">
    <property type="entry name" value="Fungal_trans"/>
    <property type="match status" value="1"/>
</dbReference>
<dbReference type="PROSITE" id="PS00463">
    <property type="entry name" value="ZN2_CY6_FUNGAL_1"/>
    <property type="match status" value="1"/>
</dbReference>
<dbReference type="GeneID" id="39591232"/>
<keyword evidence="5" id="KW-0804">Transcription</keyword>
<evidence type="ECO:0000313" key="9">
    <source>
        <dbReference type="EMBL" id="RSH85096.1"/>
    </source>
</evidence>
<feature type="domain" description="Zn(2)-C6 fungal-type" evidence="8">
    <location>
        <begin position="6"/>
        <end position="39"/>
    </location>
</feature>
<evidence type="ECO:0000256" key="4">
    <source>
        <dbReference type="ARBA" id="ARBA00023125"/>
    </source>
</evidence>
<dbReference type="STRING" id="105984.A0A427Y1R3"/>
<gene>
    <name evidence="9" type="ORF">EHS24_006689</name>
</gene>